<evidence type="ECO:0000313" key="5">
    <source>
        <dbReference type="Proteomes" id="UP000319040"/>
    </source>
</evidence>
<dbReference type="GO" id="GO:0016791">
    <property type="term" value="F:phosphatase activity"/>
    <property type="evidence" value="ECO:0007669"/>
    <property type="project" value="TreeGrafter"/>
</dbReference>
<sequence length="410" mass="46401">MVTHLQKKRLRLFKDRLNILLDIAQTINEDHSIDDLLSEFEVLLTEELEVGKILVFTFADGKWDNLLNSGVTKEEVANIDVQRDLIQYKNIENVTISHPPQLKGFDAVIPLFHRYNAIGFVLIGDVEEEQTGISPTIKHLKLIQIISNLIIVFIENKRMQGQVIEQEAMRKEMELASRIQTKLVPSDDHLPISTKYAIHTFYHPQYEVGGDYYDFIRLSKNVLGFCIADVSGKGISAAMLMSNFQAVFRALYTPSIRLKKLAHLLNSKVNMSANNEKFITMFLGKYNTLTRTLTYINAGHLPPMLFDPKREQLVSLDKGCIGLGMLDEIPSIEVGKIRVPRNAKFLAFTDGLVELENDSQIESSMKPIEDIISNNEDIESNMNDLKKLISQQLAKGSVFDDISVTGIGFK</sequence>
<dbReference type="PANTHER" id="PTHR43156">
    <property type="entry name" value="STAGE II SPORULATION PROTEIN E-RELATED"/>
    <property type="match status" value="1"/>
</dbReference>
<keyword evidence="5" id="KW-1185">Reference proteome</keyword>
<dbReference type="EMBL" id="FXTB01000009">
    <property type="protein sequence ID" value="SMO82950.1"/>
    <property type="molecule type" value="Genomic_DNA"/>
</dbReference>
<dbReference type="InterPro" id="IPR001932">
    <property type="entry name" value="PPM-type_phosphatase-like_dom"/>
</dbReference>
<dbReference type="InterPro" id="IPR052016">
    <property type="entry name" value="Bact_Sigma-Reg"/>
</dbReference>
<feature type="domain" description="PPM-type phosphatase" evidence="3">
    <location>
        <begin position="193"/>
        <end position="409"/>
    </location>
</feature>
<dbReference type="SUPFAM" id="SSF55781">
    <property type="entry name" value="GAF domain-like"/>
    <property type="match status" value="1"/>
</dbReference>
<dbReference type="AlphaFoldDB" id="A0A521EIH0"/>
<organism evidence="4 5">
    <name type="scientific">Saccharicrinis carchari</name>
    <dbReference type="NCBI Taxonomy" id="1168039"/>
    <lineage>
        <taxon>Bacteria</taxon>
        <taxon>Pseudomonadati</taxon>
        <taxon>Bacteroidota</taxon>
        <taxon>Bacteroidia</taxon>
        <taxon>Marinilabiliales</taxon>
        <taxon>Marinilabiliaceae</taxon>
        <taxon>Saccharicrinis</taxon>
    </lineage>
</organism>
<dbReference type="Gene3D" id="3.60.40.10">
    <property type="entry name" value="PPM-type phosphatase domain"/>
    <property type="match status" value="1"/>
</dbReference>
<proteinExistence type="predicted"/>
<dbReference type="Proteomes" id="UP000319040">
    <property type="component" value="Unassembled WGS sequence"/>
</dbReference>
<dbReference type="Pfam" id="PF07228">
    <property type="entry name" value="SpoIIE"/>
    <property type="match status" value="1"/>
</dbReference>
<evidence type="ECO:0000256" key="2">
    <source>
        <dbReference type="SAM" id="Coils"/>
    </source>
</evidence>
<reference evidence="4 5" key="1">
    <citation type="submission" date="2017-05" db="EMBL/GenBank/DDBJ databases">
        <authorList>
            <person name="Varghese N."/>
            <person name="Submissions S."/>
        </authorList>
    </citation>
    <scope>NUCLEOTIDE SEQUENCE [LARGE SCALE GENOMIC DNA]</scope>
    <source>
        <strain evidence="4 5">DSM 27040</strain>
    </source>
</reference>
<dbReference type="OrthoDB" id="9763484at2"/>
<evidence type="ECO:0000313" key="4">
    <source>
        <dbReference type="EMBL" id="SMO82950.1"/>
    </source>
</evidence>
<protein>
    <submittedName>
        <fullName evidence="4">Sigma-B regulation protein RsbU (Phosphoserine phosphatase)</fullName>
    </submittedName>
</protein>
<dbReference type="SMART" id="SM00331">
    <property type="entry name" value="PP2C_SIG"/>
    <property type="match status" value="1"/>
</dbReference>
<feature type="coiled-coil region" evidence="2">
    <location>
        <begin position="368"/>
        <end position="395"/>
    </location>
</feature>
<dbReference type="InterPro" id="IPR036457">
    <property type="entry name" value="PPM-type-like_dom_sf"/>
</dbReference>
<dbReference type="PANTHER" id="PTHR43156:SF2">
    <property type="entry name" value="STAGE II SPORULATION PROTEIN E"/>
    <property type="match status" value="1"/>
</dbReference>
<keyword evidence="2" id="KW-0175">Coiled coil</keyword>
<evidence type="ECO:0000259" key="3">
    <source>
        <dbReference type="SMART" id="SM00331"/>
    </source>
</evidence>
<keyword evidence="1" id="KW-0378">Hydrolase</keyword>
<evidence type="ECO:0000256" key="1">
    <source>
        <dbReference type="ARBA" id="ARBA00022801"/>
    </source>
</evidence>
<accession>A0A521EIH0</accession>
<name>A0A521EIH0_SACCC</name>
<gene>
    <name evidence="4" type="ORF">SAMN06265379_10913</name>
</gene>
<dbReference type="SUPFAM" id="SSF81606">
    <property type="entry name" value="PP2C-like"/>
    <property type="match status" value="1"/>
</dbReference>